<dbReference type="Gene3D" id="1.10.3720.10">
    <property type="entry name" value="MetI-like"/>
    <property type="match status" value="1"/>
</dbReference>
<protein>
    <recommendedName>
        <fullName evidence="6">Phosphate transport system permease protein</fullName>
    </recommendedName>
</protein>
<evidence type="ECO:0000259" key="7">
    <source>
        <dbReference type="PROSITE" id="PS50928"/>
    </source>
</evidence>
<feature type="transmembrane region" description="Helical" evidence="5">
    <location>
        <begin position="210"/>
        <end position="231"/>
    </location>
</feature>
<dbReference type="InterPro" id="IPR035906">
    <property type="entry name" value="MetI-like_sf"/>
</dbReference>
<evidence type="ECO:0000313" key="9">
    <source>
        <dbReference type="Proteomes" id="UP000442533"/>
    </source>
</evidence>
<dbReference type="InterPro" id="IPR000515">
    <property type="entry name" value="MetI-like"/>
</dbReference>
<feature type="transmembrane region" description="Helical" evidence="5">
    <location>
        <begin position="364"/>
        <end position="388"/>
    </location>
</feature>
<dbReference type="GO" id="GO:0005315">
    <property type="term" value="F:phosphate transmembrane transporter activity"/>
    <property type="evidence" value="ECO:0007669"/>
    <property type="project" value="InterPro"/>
</dbReference>
<evidence type="ECO:0000256" key="5">
    <source>
        <dbReference type="RuleBase" id="RU363032"/>
    </source>
</evidence>
<dbReference type="CDD" id="cd06261">
    <property type="entry name" value="TM_PBP2"/>
    <property type="match status" value="1"/>
</dbReference>
<feature type="transmembrane region" description="Helical" evidence="5">
    <location>
        <begin position="72"/>
        <end position="90"/>
    </location>
</feature>
<accession>A0A844H2E3</accession>
<dbReference type="PANTHER" id="PTHR42727">
    <property type="entry name" value="PHOSPHATE TRANSPORT SYSTEM PERMEASE PROTEIN"/>
    <property type="match status" value="1"/>
</dbReference>
<dbReference type="Proteomes" id="UP000442533">
    <property type="component" value="Unassembled WGS sequence"/>
</dbReference>
<dbReference type="PANTHER" id="PTHR42727:SF1">
    <property type="entry name" value="PHOSPHATE TRANSPORT SYSTEM PERMEASE"/>
    <property type="match status" value="1"/>
</dbReference>
<feature type="transmembrane region" description="Helical" evidence="5">
    <location>
        <begin position="163"/>
        <end position="190"/>
    </location>
</feature>
<keyword evidence="3 5" id="KW-1133">Transmembrane helix</keyword>
<keyword evidence="6" id="KW-0997">Cell inner membrane</keyword>
<proteinExistence type="inferred from homology"/>
<keyword evidence="6" id="KW-1003">Cell membrane</keyword>
<reference evidence="8 9" key="1">
    <citation type="submission" date="2019-11" db="EMBL/GenBank/DDBJ databases">
        <authorList>
            <person name="Dong K."/>
        </authorList>
    </citation>
    <scope>NUCLEOTIDE SEQUENCE [LARGE SCALE GENOMIC DNA]</scope>
    <source>
        <strain evidence="8 9">JCM 17370</strain>
    </source>
</reference>
<name>A0A844H2E3_9RHOB</name>
<feature type="transmembrane region" description="Helical" evidence="5">
    <location>
        <begin position="43"/>
        <end position="65"/>
    </location>
</feature>
<feature type="transmembrane region" description="Helical" evidence="5">
    <location>
        <begin position="296"/>
        <end position="314"/>
    </location>
</feature>
<dbReference type="OrthoDB" id="9785113at2"/>
<dbReference type="SUPFAM" id="SSF161098">
    <property type="entry name" value="MetI-like"/>
    <property type="match status" value="1"/>
</dbReference>
<evidence type="ECO:0000256" key="3">
    <source>
        <dbReference type="ARBA" id="ARBA00022989"/>
    </source>
</evidence>
<evidence type="ECO:0000313" key="8">
    <source>
        <dbReference type="EMBL" id="MTH33653.1"/>
    </source>
</evidence>
<dbReference type="PROSITE" id="PS50928">
    <property type="entry name" value="ABC_TM1"/>
    <property type="match status" value="1"/>
</dbReference>
<comment type="caution">
    <text evidence="8">The sequence shown here is derived from an EMBL/GenBank/DDBJ whole genome shotgun (WGS) entry which is preliminary data.</text>
</comment>
<dbReference type="RefSeq" id="WP_155063214.1">
    <property type="nucleotide sequence ID" value="NZ_WMIF01000003.1"/>
</dbReference>
<dbReference type="GO" id="GO:0006817">
    <property type="term" value="P:phosphate ion transport"/>
    <property type="evidence" value="ECO:0007669"/>
    <property type="project" value="UniProtKB-KW"/>
</dbReference>
<dbReference type="Pfam" id="PF12501">
    <property type="entry name" value="DUF3708"/>
    <property type="match status" value="1"/>
</dbReference>
<dbReference type="AlphaFoldDB" id="A0A844H2E3"/>
<gene>
    <name evidence="8" type="primary">pstC</name>
    <name evidence="8" type="ORF">GL279_03485</name>
</gene>
<comment type="subcellular location">
    <subcellularLocation>
        <location evidence="6">Cell inner membrane</location>
        <topology evidence="6">Multi-pass membrane protein</topology>
    </subcellularLocation>
    <subcellularLocation>
        <location evidence="1 5">Cell membrane</location>
        <topology evidence="1 5">Multi-pass membrane protein</topology>
    </subcellularLocation>
</comment>
<organism evidence="8 9">
    <name type="scientific">Paracoccus limosus</name>
    <dbReference type="NCBI Taxonomy" id="913252"/>
    <lineage>
        <taxon>Bacteria</taxon>
        <taxon>Pseudomonadati</taxon>
        <taxon>Pseudomonadota</taxon>
        <taxon>Alphaproteobacteria</taxon>
        <taxon>Rhodobacterales</taxon>
        <taxon>Paracoccaceae</taxon>
        <taxon>Paracoccus</taxon>
    </lineage>
</organism>
<dbReference type="EMBL" id="WMIF01000003">
    <property type="protein sequence ID" value="MTH33653.1"/>
    <property type="molecule type" value="Genomic_DNA"/>
</dbReference>
<keyword evidence="6" id="KW-0592">Phosphate transport</keyword>
<evidence type="ECO:0000256" key="1">
    <source>
        <dbReference type="ARBA" id="ARBA00004651"/>
    </source>
</evidence>
<feature type="domain" description="ABC transmembrane type-1" evidence="7">
    <location>
        <begin position="167"/>
        <end position="384"/>
    </location>
</feature>
<evidence type="ECO:0000256" key="6">
    <source>
        <dbReference type="RuleBase" id="RU363054"/>
    </source>
</evidence>
<dbReference type="Pfam" id="PF00528">
    <property type="entry name" value="BPD_transp_1"/>
    <property type="match status" value="1"/>
</dbReference>
<feature type="transmembrane region" description="Helical" evidence="5">
    <location>
        <begin position="110"/>
        <end position="131"/>
    </location>
</feature>
<evidence type="ECO:0000256" key="4">
    <source>
        <dbReference type="ARBA" id="ARBA00023136"/>
    </source>
</evidence>
<keyword evidence="4 5" id="KW-0472">Membrane</keyword>
<comment type="function">
    <text evidence="6">Part of the binding-protein-dependent transport system for phosphate; probably responsible for the translocation of the substrate across the membrane.</text>
</comment>
<dbReference type="NCBIfam" id="TIGR02138">
    <property type="entry name" value="phosphate_pstC"/>
    <property type="match status" value="1"/>
</dbReference>
<dbReference type="InterPro" id="IPR011864">
    <property type="entry name" value="Phosphate_PstC"/>
</dbReference>
<sequence length="396" mass="42225">MPVSWILLLILVLAVAGSFVGRKRVLAEVAGDSRKLHSRPSYYGWNIALYTAVPALFLIAIWTFFQPQVSRPLLAGVALLLAAVGLGVSLMRSSAEFRARNAVEAFVRGLLILCSCIAIMTTLGIVLSMLFETGNFFRQYPWQDFLFGTTWSPRFGGGSQLGIVPLVWGTMYISLIALAVSIPIGLFAAIYMSEYASPKLRSFAKPAIEVLAGIPTIVYGLFALITIGPLLRDYFAQPLGLGSSGSSVMTAGLVMGIMLIPFVSSLSDDIINAVPQSLRDGALGLGSTQSETIKKVVLPAALPGIVGAILLAASRAIGETMIVVLGAGAAAQMSVNPFQAMTTITVKIVSQLTGDTDFAAPETLVAFALGITLFTVTLALNVFALYIVRKYREQYE</sequence>
<dbReference type="InterPro" id="IPR022182">
    <property type="entry name" value="PstC_N"/>
</dbReference>
<feature type="transmembrane region" description="Helical" evidence="5">
    <location>
        <begin position="243"/>
        <end position="263"/>
    </location>
</feature>
<keyword evidence="2 5" id="KW-0812">Transmembrane</keyword>
<evidence type="ECO:0000256" key="2">
    <source>
        <dbReference type="ARBA" id="ARBA00022692"/>
    </source>
</evidence>
<dbReference type="GO" id="GO:0005886">
    <property type="term" value="C:plasma membrane"/>
    <property type="evidence" value="ECO:0007669"/>
    <property type="project" value="UniProtKB-SubCell"/>
</dbReference>
<keyword evidence="5" id="KW-0813">Transport</keyword>
<comment type="similarity">
    <text evidence="6">Belongs to the binding-protein-dependent transport system permease family. CysTW subfamily.</text>
</comment>
<keyword evidence="9" id="KW-1185">Reference proteome</keyword>